<accession>A0ABY0IIJ4</accession>
<dbReference type="PANTHER" id="PTHR46383">
    <property type="entry name" value="ASPARTATE AMINOTRANSFERASE"/>
    <property type="match status" value="1"/>
</dbReference>
<evidence type="ECO:0000256" key="4">
    <source>
        <dbReference type="ARBA" id="ARBA00022679"/>
    </source>
</evidence>
<proteinExistence type="inferred from homology"/>
<evidence type="ECO:0000256" key="5">
    <source>
        <dbReference type="ARBA" id="ARBA00022898"/>
    </source>
</evidence>
<gene>
    <name evidence="7" type="ORF">DAY19_01310</name>
</gene>
<evidence type="ECO:0000259" key="6">
    <source>
        <dbReference type="Pfam" id="PF00155"/>
    </source>
</evidence>
<evidence type="ECO:0000313" key="7">
    <source>
        <dbReference type="EMBL" id="RZF22437.1"/>
    </source>
</evidence>
<evidence type="ECO:0000313" key="8">
    <source>
        <dbReference type="Proteomes" id="UP000443582"/>
    </source>
</evidence>
<comment type="similarity">
    <text evidence="2">Belongs to the class-I pyridoxal-phosphate-dependent aminotransferase family.</text>
</comment>
<dbReference type="Proteomes" id="UP000443582">
    <property type="component" value="Unassembled WGS sequence"/>
</dbReference>
<dbReference type="EMBL" id="QDKL01000001">
    <property type="protein sequence ID" value="RZF22437.1"/>
    <property type="molecule type" value="Genomic_DNA"/>
</dbReference>
<keyword evidence="8" id="KW-1185">Reference proteome</keyword>
<organism evidence="7 8">
    <name type="scientific">Halobacteriovorax vibrionivorans</name>
    <dbReference type="NCBI Taxonomy" id="2152716"/>
    <lineage>
        <taxon>Bacteria</taxon>
        <taxon>Pseudomonadati</taxon>
        <taxon>Bdellovibrionota</taxon>
        <taxon>Bacteriovoracia</taxon>
        <taxon>Bacteriovoracales</taxon>
        <taxon>Halobacteriovoraceae</taxon>
        <taxon>Halobacteriovorax</taxon>
    </lineage>
</organism>
<comment type="cofactor">
    <cofactor evidence="1">
        <name>pyridoxal 5'-phosphate</name>
        <dbReference type="ChEBI" id="CHEBI:597326"/>
    </cofactor>
</comment>
<dbReference type="Pfam" id="PF00155">
    <property type="entry name" value="Aminotran_1_2"/>
    <property type="match status" value="1"/>
</dbReference>
<dbReference type="Gene3D" id="3.90.1150.10">
    <property type="entry name" value="Aspartate Aminotransferase, domain 1"/>
    <property type="match status" value="1"/>
</dbReference>
<reference evidence="8" key="1">
    <citation type="journal article" date="2019" name="Int. J. Syst. Evol. Microbiol.">
        <title>Halobacteriovorax valvorus sp. nov., a novel prokaryotic predator isolated from coastal seawater of China.</title>
        <authorList>
            <person name="Chen M.-X."/>
        </authorList>
    </citation>
    <scope>NUCLEOTIDE SEQUENCE [LARGE SCALE GENOMIC DNA]</scope>
    <source>
        <strain evidence="8">BL9</strain>
    </source>
</reference>
<name>A0ABY0IIJ4_9BACT</name>
<dbReference type="InterPro" id="IPR015424">
    <property type="entry name" value="PyrdxlP-dep_Trfase"/>
</dbReference>
<dbReference type="GO" id="GO:0008483">
    <property type="term" value="F:transaminase activity"/>
    <property type="evidence" value="ECO:0007669"/>
    <property type="project" value="UniProtKB-KW"/>
</dbReference>
<keyword evidence="4" id="KW-0808">Transferase</keyword>
<dbReference type="InterPro" id="IPR015422">
    <property type="entry name" value="PyrdxlP-dep_Trfase_small"/>
</dbReference>
<dbReference type="PANTHER" id="PTHR46383:SF1">
    <property type="entry name" value="ASPARTATE AMINOTRANSFERASE"/>
    <property type="match status" value="1"/>
</dbReference>
<dbReference type="SUPFAM" id="SSF53383">
    <property type="entry name" value="PLP-dependent transferases"/>
    <property type="match status" value="1"/>
</dbReference>
<feature type="domain" description="Aminotransferase class I/classII large" evidence="6">
    <location>
        <begin position="32"/>
        <end position="399"/>
    </location>
</feature>
<dbReference type="RefSeq" id="WP_114705382.1">
    <property type="nucleotide sequence ID" value="NZ_QDKL01000001.1"/>
</dbReference>
<dbReference type="Gene3D" id="3.40.640.10">
    <property type="entry name" value="Type I PLP-dependent aspartate aminotransferase-like (Major domain)"/>
    <property type="match status" value="1"/>
</dbReference>
<comment type="caution">
    <text evidence="7">The sequence shown here is derived from an EMBL/GenBank/DDBJ whole genome shotgun (WGS) entry which is preliminary data.</text>
</comment>
<evidence type="ECO:0000256" key="1">
    <source>
        <dbReference type="ARBA" id="ARBA00001933"/>
    </source>
</evidence>
<dbReference type="CDD" id="cd00609">
    <property type="entry name" value="AAT_like"/>
    <property type="match status" value="1"/>
</dbReference>
<sequence>MTNVSKRSEDINESITLKLNAKAVALAKEGQKVYNLTAGQLPYRPPKELVEAIRGELDFLKSFQYSPVAGDGELLEKLIDYVETSRSISFEDYDHRFAATVGNGGKHVLANIFAALVNPGDEVIVFAPYWISYPQMIKLNGGVIKVVEASIYNAFEPDLEKLKELLSDKTKAIILNSPNNPSGVFYNEKWMKSFAEIIKPFENTYVISDEIYYELNYYDPRPTYFYQYDRELLSRTIIVDGISKSLASTGLRLGYCIAHEDIISAIKKIQGHTASGSCSLIQRALLRYNLNQIDEYLSPVKKHLRENSLILREVLRENQLEKCWYQVTSAFYFLMDFSSAPIIEKFKKSEDDQTDYSVQICEQLLEEKGVAMVPSGDFGLPNCARMSLVLPKDDFRDAIIALSEFLTRE</sequence>
<evidence type="ECO:0000256" key="2">
    <source>
        <dbReference type="ARBA" id="ARBA00007441"/>
    </source>
</evidence>
<keyword evidence="3 7" id="KW-0032">Aminotransferase</keyword>
<dbReference type="InterPro" id="IPR050596">
    <property type="entry name" value="AspAT/PAT-like"/>
</dbReference>
<keyword evidence="5" id="KW-0663">Pyridoxal phosphate</keyword>
<dbReference type="InterPro" id="IPR015421">
    <property type="entry name" value="PyrdxlP-dep_Trfase_major"/>
</dbReference>
<dbReference type="InterPro" id="IPR004839">
    <property type="entry name" value="Aminotransferase_I/II_large"/>
</dbReference>
<evidence type="ECO:0000256" key="3">
    <source>
        <dbReference type="ARBA" id="ARBA00022576"/>
    </source>
</evidence>
<protein>
    <submittedName>
        <fullName evidence="7">Aminotransferase class I/II-fold pyridoxal phosphate-dependent enzyme</fullName>
    </submittedName>
</protein>